<reference evidence="10 11" key="1">
    <citation type="journal article" date="2007" name="Nature">
        <title>Evolution of genes and genomes on the Drosophila phylogeny.</title>
        <authorList>
            <consortium name="Drosophila 12 Genomes Consortium"/>
            <person name="Clark A.G."/>
            <person name="Eisen M.B."/>
            <person name="Smith D.R."/>
            <person name="Bergman C.M."/>
            <person name="Oliver B."/>
            <person name="Markow T.A."/>
            <person name="Kaufman T.C."/>
            <person name="Kellis M."/>
            <person name="Gelbart W."/>
            <person name="Iyer V.N."/>
            <person name="Pollard D.A."/>
            <person name="Sackton T.B."/>
            <person name="Larracuente A.M."/>
            <person name="Singh N.D."/>
            <person name="Abad J.P."/>
            <person name="Abt D.N."/>
            <person name="Adryan B."/>
            <person name="Aguade M."/>
            <person name="Akashi H."/>
            <person name="Anderson W.W."/>
            <person name="Aquadro C.F."/>
            <person name="Ardell D.H."/>
            <person name="Arguello R."/>
            <person name="Artieri C.G."/>
            <person name="Barbash D.A."/>
            <person name="Barker D."/>
            <person name="Barsanti P."/>
            <person name="Batterham P."/>
            <person name="Batzoglou S."/>
            <person name="Begun D."/>
            <person name="Bhutkar A."/>
            <person name="Blanco E."/>
            <person name="Bosak S.A."/>
            <person name="Bradley R.K."/>
            <person name="Brand A.D."/>
            <person name="Brent M.R."/>
            <person name="Brooks A.N."/>
            <person name="Brown R.H."/>
            <person name="Butlin R.K."/>
            <person name="Caggese C."/>
            <person name="Calvi B.R."/>
            <person name="Bernardo de Carvalho A."/>
            <person name="Caspi A."/>
            <person name="Castrezana S."/>
            <person name="Celniker S.E."/>
            <person name="Chang J.L."/>
            <person name="Chapple C."/>
            <person name="Chatterji S."/>
            <person name="Chinwalla A."/>
            <person name="Civetta A."/>
            <person name="Clifton S.W."/>
            <person name="Comeron J.M."/>
            <person name="Costello J.C."/>
            <person name="Coyne J.A."/>
            <person name="Daub J."/>
            <person name="David R.G."/>
            <person name="Delcher A.L."/>
            <person name="Delehaunty K."/>
            <person name="Do C.B."/>
            <person name="Ebling H."/>
            <person name="Edwards K."/>
            <person name="Eickbush T."/>
            <person name="Evans J.D."/>
            <person name="Filipski A."/>
            <person name="Findeiss S."/>
            <person name="Freyhult E."/>
            <person name="Fulton L."/>
            <person name="Fulton R."/>
            <person name="Garcia A.C."/>
            <person name="Gardiner A."/>
            <person name="Garfield D.A."/>
            <person name="Garvin B.E."/>
            <person name="Gibson G."/>
            <person name="Gilbert D."/>
            <person name="Gnerre S."/>
            <person name="Godfrey J."/>
            <person name="Good R."/>
            <person name="Gotea V."/>
            <person name="Gravely B."/>
            <person name="Greenberg A.J."/>
            <person name="Griffiths-Jones S."/>
            <person name="Gross S."/>
            <person name="Guigo R."/>
            <person name="Gustafson E.A."/>
            <person name="Haerty W."/>
            <person name="Hahn M.W."/>
            <person name="Halligan D.L."/>
            <person name="Halpern A.L."/>
            <person name="Halter G.M."/>
            <person name="Han M.V."/>
            <person name="Heger A."/>
            <person name="Hillier L."/>
            <person name="Hinrichs A.S."/>
            <person name="Holmes I."/>
            <person name="Hoskins R.A."/>
            <person name="Hubisz M.J."/>
            <person name="Hultmark D."/>
            <person name="Huntley M.A."/>
            <person name="Jaffe D.B."/>
            <person name="Jagadeeshan S."/>
            <person name="Jeck W.R."/>
            <person name="Johnson J."/>
            <person name="Jones C.D."/>
            <person name="Jordan W.C."/>
            <person name="Karpen G.H."/>
            <person name="Kataoka E."/>
            <person name="Keightley P.D."/>
            <person name="Kheradpour P."/>
            <person name="Kirkness E.F."/>
            <person name="Koerich L.B."/>
            <person name="Kristiansen K."/>
            <person name="Kudrna D."/>
            <person name="Kulathinal R.J."/>
            <person name="Kumar S."/>
            <person name="Kwok R."/>
            <person name="Lander E."/>
            <person name="Langley C.H."/>
            <person name="Lapoint R."/>
            <person name="Lazzaro B.P."/>
            <person name="Lee S.J."/>
            <person name="Levesque L."/>
            <person name="Li R."/>
            <person name="Lin C.F."/>
            <person name="Lin M.F."/>
            <person name="Lindblad-Toh K."/>
            <person name="Llopart A."/>
            <person name="Long M."/>
            <person name="Low L."/>
            <person name="Lozovsky E."/>
            <person name="Lu J."/>
            <person name="Luo M."/>
            <person name="Machado C.A."/>
            <person name="Makalowski W."/>
            <person name="Marzo M."/>
            <person name="Matsuda M."/>
            <person name="Matzkin L."/>
            <person name="McAllister B."/>
            <person name="McBride C.S."/>
            <person name="McKernan B."/>
            <person name="McKernan K."/>
            <person name="Mendez-Lago M."/>
            <person name="Minx P."/>
            <person name="Mollenhauer M.U."/>
            <person name="Montooth K."/>
            <person name="Mount S.M."/>
            <person name="Mu X."/>
            <person name="Myers E."/>
            <person name="Negre B."/>
            <person name="Newfeld S."/>
            <person name="Nielsen R."/>
            <person name="Noor M.A."/>
            <person name="O'Grady P."/>
            <person name="Pachter L."/>
            <person name="Papaceit M."/>
            <person name="Parisi M.J."/>
            <person name="Parisi M."/>
            <person name="Parts L."/>
            <person name="Pedersen J.S."/>
            <person name="Pesole G."/>
            <person name="Phillippy A.M."/>
            <person name="Ponting C.P."/>
            <person name="Pop M."/>
            <person name="Porcelli D."/>
            <person name="Powell J.R."/>
            <person name="Prohaska S."/>
            <person name="Pruitt K."/>
            <person name="Puig M."/>
            <person name="Quesneville H."/>
            <person name="Ram K.R."/>
            <person name="Rand D."/>
            <person name="Rasmussen M.D."/>
            <person name="Reed L.K."/>
            <person name="Reenan R."/>
            <person name="Reily A."/>
            <person name="Remington K.A."/>
            <person name="Rieger T.T."/>
            <person name="Ritchie M.G."/>
            <person name="Robin C."/>
            <person name="Rogers Y.H."/>
            <person name="Rohde C."/>
            <person name="Rozas J."/>
            <person name="Rubenfield M.J."/>
            <person name="Ruiz A."/>
            <person name="Russo S."/>
            <person name="Salzberg S.L."/>
            <person name="Sanchez-Gracia A."/>
            <person name="Saranga D.J."/>
            <person name="Sato H."/>
            <person name="Schaeffer S.W."/>
            <person name="Schatz M.C."/>
            <person name="Schlenke T."/>
            <person name="Schwartz R."/>
            <person name="Segarra C."/>
            <person name="Singh R.S."/>
            <person name="Sirot L."/>
            <person name="Sirota M."/>
            <person name="Sisneros N.B."/>
            <person name="Smith C.D."/>
            <person name="Smith T.F."/>
            <person name="Spieth J."/>
            <person name="Stage D.E."/>
            <person name="Stark A."/>
            <person name="Stephan W."/>
            <person name="Strausberg R.L."/>
            <person name="Strempel S."/>
            <person name="Sturgill D."/>
            <person name="Sutton G."/>
            <person name="Sutton G.G."/>
            <person name="Tao W."/>
            <person name="Teichmann S."/>
            <person name="Tobari Y.N."/>
            <person name="Tomimura Y."/>
            <person name="Tsolas J.M."/>
            <person name="Valente V.L."/>
            <person name="Venter E."/>
            <person name="Venter J.C."/>
            <person name="Vicario S."/>
            <person name="Vieira F.G."/>
            <person name="Vilella A.J."/>
            <person name="Villasante A."/>
            <person name="Walenz B."/>
            <person name="Wang J."/>
            <person name="Wasserman M."/>
            <person name="Watts T."/>
            <person name="Wilson D."/>
            <person name="Wilson R.K."/>
            <person name="Wing R.A."/>
            <person name="Wolfner M.F."/>
            <person name="Wong A."/>
            <person name="Wong G.K."/>
            <person name="Wu C.I."/>
            <person name="Wu G."/>
            <person name="Yamamoto D."/>
            <person name="Yang H.P."/>
            <person name="Yang S.P."/>
            <person name="Yorke J.A."/>
            <person name="Yoshida K."/>
            <person name="Zdobnov E."/>
            <person name="Zhang P."/>
            <person name="Zhang Y."/>
            <person name="Zimin A.V."/>
            <person name="Baldwin J."/>
            <person name="Abdouelleil A."/>
            <person name="Abdulkadir J."/>
            <person name="Abebe A."/>
            <person name="Abera B."/>
            <person name="Abreu J."/>
            <person name="Acer S.C."/>
            <person name="Aftuck L."/>
            <person name="Alexander A."/>
            <person name="An P."/>
            <person name="Anderson E."/>
            <person name="Anderson S."/>
            <person name="Arachi H."/>
            <person name="Azer M."/>
            <person name="Bachantsang P."/>
            <person name="Barry A."/>
            <person name="Bayul T."/>
            <person name="Berlin A."/>
            <person name="Bessette D."/>
            <person name="Bloom T."/>
            <person name="Blye J."/>
            <person name="Boguslavskiy L."/>
            <person name="Bonnet C."/>
            <person name="Boukhgalter B."/>
            <person name="Bourzgui I."/>
            <person name="Brown A."/>
            <person name="Cahill P."/>
            <person name="Channer S."/>
            <person name="Cheshatsang Y."/>
            <person name="Chuda L."/>
            <person name="Citroen M."/>
            <person name="Collymore A."/>
            <person name="Cooke P."/>
            <person name="Costello M."/>
            <person name="D'Aco K."/>
            <person name="Daza R."/>
            <person name="De Haan G."/>
            <person name="DeGray S."/>
            <person name="DeMaso C."/>
            <person name="Dhargay N."/>
            <person name="Dooley K."/>
            <person name="Dooley E."/>
            <person name="Doricent M."/>
            <person name="Dorje P."/>
            <person name="Dorjee K."/>
            <person name="Dupes A."/>
            <person name="Elong R."/>
            <person name="Falk J."/>
            <person name="Farina A."/>
            <person name="Faro S."/>
            <person name="Ferguson D."/>
            <person name="Fisher S."/>
            <person name="Foley C.D."/>
            <person name="Franke A."/>
            <person name="Friedrich D."/>
            <person name="Gadbois L."/>
            <person name="Gearin G."/>
            <person name="Gearin C.R."/>
            <person name="Giannoukos G."/>
            <person name="Goode T."/>
            <person name="Graham J."/>
            <person name="Grandbois E."/>
            <person name="Grewal S."/>
            <person name="Gyaltsen K."/>
            <person name="Hafez N."/>
            <person name="Hagos B."/>
            <person name="Hall J."/>
            <person name="Henson C."/>
            <person name="Hollinger A."/>
            <person name="Honan T."/>
            <person name="Huard M.D."/>
            <person name="Hughes L."/>
            <person name="Hurhula B."/>
            <person name="Husby M.E."/>
            <person name="Kamat A."/>
            <person name="Kanga B."/>
            <person name="Kashin S."/>
            <person name="Khazanovich D."/>
            <person name="Kisner P."/>
            <person name="Lance K."/>
            <person name="Lara M."/>
            <person name="Lee W."/>
            <person name="Lennon N."/>
            <person name="Letendre F."/>
            <person name="LeVine R."/>
            <person name="Lipovsky A."/>
            <person name="Liu X."/>
            <person name="Liu J."/>
            <person name="Liu S."/>
            <person name="Lokyitsang T."/>
            <person name="Lokyitsang Y."/>
            <person name="Lubonja R."/>
            <person name="Lui A."/>
            <person name="MacDonald P."/>
            <person name="Magnisalis V."/>
            <person name="Maru K."/>
            <person name="Matthews C."/>
            <person name="McCusker W."/>
            <person name="McDonough S."/>
            <person name="Mehta T."/>
            <person name="Meldrim J."/>
            <person name="Meneus L."/>
            <person name="Mihai O."/>
            <person name="Mihalev A."/>
            <person name="Mihova T."/>
            <person name="Mittelman R."/>
            <person name="Mlenga V."/>
            <person name="Montmayeur A."/>
            <person name="Mulrain L."/>
            <person name="Navidi A."/>
            <person name="Naylor J."/>
            <person name="Negash T."/>
            <person name="Nguyen T."/>
            <person name="Nguyen N."/>
            <person name="Nicol R."/>
            <person name="Norbu C."/>
            <person name="Norbu N."/>
            <person name="Novod N."/>
            <person name="O'Neill B."/>
            <person name="Osman S."/>
            <person name="Markiewicz E."/>
            <person name="Oyono O.L."/>
            <person name="Patti C."/>
            <person name="Phunkhang P."/>
            <person name="Pierre F."/>
            <person name="Priest M."/>
            <person name="Raghuraman S."/>
            <person name="Rege F."/>
            <person name="Reyes R."/>
            <person name="Rise C."/>
            <person name="Rogov P."/>
            <person name="Ross K."/>
            <person name="Ryan E."/>
            <person name="Settipalli S."/>
            <person name="Shea T."/>
            <person name="Sherpa N."/>
            <person name="Shi L."/>
            <person name="Shih D."/>
            <person name="Sparrow T."/>
            <person name="Spaulding J."/>
            <person name="Stalker J."/>
            <person name="Stange-Thomann N."/>
            <person name="Stavropoulos S."/>
            <person name="Stone C."/>
            <person name="Strader C."/>
            <person name="Tesfaye S."/>
            <person name="Thomson T."/>
            <person name="Thoulutsang Y."/>
            <person name="Thoulutsang D."/>
            <person name="Topham K."/>
            <person name="Topping I."/>
            <person name="Tsamla T."/>
            <person name="Vassiliev H."/>
            <person name="Vo A."/>
            <person name="Wangchuk T."/>
            <person name="Wangdi T."/>
            <person name="Weiand M."/>
            <person name="Wilkinson J."/>
            <person name="Wilson A."/>
            <person name="Yadav S."/>
            <person name="Young G."/>
            <person name="Yu Q."/>
            <person name="Zembek L."/>
            <person name="Zhong D."/>
            <person name="Zimmer A."/>
            <person name="Zwirko Z."/>
            <person name="Jaffe D.B."/>
            <person name="Alvarez P."/>
            <person name="Brockman W."/>
            <person name="Butler J."/>
            <person name="Chin C."/>
            <person name="Gnerre S."/>
            <person name="Grabherr M."/>
            <person name="Kleber M."/>
            <person name="Mauceli E."/>
            <person name="MacCallum I."/>
        </authorList>
    </citation>
    <scope>NUCLEOTIDE SEQUENCE [LARGE SCALE GENOMIC DNA]</scope>
    <source>
        <strain evidence="11">Tucson 14030-0811.24</strain>
    </source>
</reference>
<evidence type="ECO:0000256" key="6">
    <source>
        <dbReference type="ARBA" id="ARBA00038503"/>
    </source>
</evidence>
<keyword evidence="4" id="KW-0539">Nucleus</keyword>
<evidence type="ECO:0000313" key="10">
    <source>
        <dbReference type="EMBL" id="EDW80327.1"/>
    </source>
</evidence>
<feature type="domain" description="UTP23 sensor motif region" evidence="9">
    <location>
        <begin position="191"/>
        <end position="210"/>
    </location>
</feature>
<dbReference type="STRING" id="7260.B4N7I8"/>
<protein>
    <recommendedName>
        <fullName evidence="7">rRNA-processing protein UTP23 homolog</fullName>
    </recommendedName>
</protein>
<feature type="compositionally biased region" description="Basic residues" evidence="8">
    <location>
        <begin position="230"/>
        <end position="240"/>
    </location>
</feature>
<keyword evidence="11" id="KW-1185">Reference proteome</keyword>
<name>B4N7I8_DROWI</name>
<feature type="region of interest" description="Disordered" evidence="8">
    <location>
        <begin position="182"/>
        <end position="249"/>
    </location>
</feature>
<evidence type="ECO:0000259" key="9">
    <source>
        <dbReference type="Pfam" id="PF24779"/>
    </source>
</evidence>
<dbReference type="InterPro" id="IPR006984">
    <property type="entry name" value="Fcf1/UTP23"/>
</dbReference>
<dbReference type="GO" id="GO:0006364">
    <property type="term" value="P:rRNA processing"/>
    <property type="evidence" value="ECO:0007669"/>
    <property type="project" value="UniProtKB-KW"/>
</dbReference>
<dbReference type="KEGG" id="dwi:6646687"/>
<proteinExistence type="inferred from homology"/>
<sequence>MKISRFKKSHKTLVYFASNFEYREPYQVLIDATFCQAALQHQIGIEEQIRKYFQCPAKLLTTQCVILEAESLGAPLTGATSIVKKFHVHKCGHEGKPVPAAECIKSMTKDNRYIVASQDRLLQESLRKVPGRCLLYLHKATPVLEAPSKASRKWVQKRAKNLMLGKQVEKIDFMKEQQGLKNTEVTKKVNPKKSKGPKNPNPLSCKKSKKDRTQQTKPQIHKVDQTGITKAKRKRKKIPAHVKAALSKV</sequence>
<dbReference type="Gene3D" id="3.40.50.1010">
    <property type="entry name" value="5'-nuclease"/>
    <property type="match status" value="1"/>
</dbReference>
<dbReference type="InterPro" id="IPR029060">
    <property type="entry name" value="PIN-like_dom_sf"/>
</dbReference>
<dbReference type="InterPro" id="IPR057776">
    <property type="entry name" value="UTP23_sensor"/>
</dbReference>
<comment type="subcellular location">
    <subcellularLocation>
        <location evidence="1">Nucleus</location>
        <location evidence="1">Nucleolus</location>
    </subcellularLocation>
</comment>
<accession>B4N7I8</accession>
<dbReference type="FunCoup" id="B4N7I8">
    <property type="interactions" value="1648"/>
</dbReference>
<dbReference type="GO" id="GO:0032040">
    <property type="term" value="C:small-subunit processome"/>
    <property type="evidence" value="ECO:0007669"/>
    <property type="project" value="InterPro"/>
</dbReference>
<dbReference type="Proteomes" id="UP000007798">
    <property type="component" value="Unassembled WGS sequence"/>
</dbReference>
<dbReference type="OMA" id="CCMQALY"/>
<organism evidence="10 11">
    <name type="scientific">Drosophila willistoni</name>
    <name type="common">Fruit fly</name>
    <dbReference type="NCBI Taxonomy" id="7260"/>
    <lineage>
        <taxon>Eukaryota</taxon>
        <taxon>Metazoa</taxon>
        <taxon>Ecdysozoa</taxon>
        <taxon>Arthropoda</taxon>
        <taxon>Hexapoda</taxon>
        <taxon>Insecta</taxon>
        <taxon>Pterygota</taxon>
        <taxon>Neoptera</taxon>
        <taxon>Endopterygota</taxon>
        <taxon>Diptera</taxon>
        <taxon>Brachycera</taxon>
        <taxon>Muscomorpha</taxon>
        <taxon>Ephydroidea</taxon>
        <taxon>Drosophilidae</taxon>
        <taxon>Drosophila</taxon>
        <taxon>Sophophora</taxon>
    </lineage>
</organism>
<comment type="similarity">
    <text evidence="6">Belongs to the UTP23/FCF1 family. UTP23 subfamily.</text>
</comment>
<evidence type="ECO:0000256" key="2">
    <source>
        <dbReference type="ARBA" id="ARBA00022517"/>
    </source>
</evidence>
<dbReference type="InParanoid" id="B4N7I8"/>
<evidence type="ECO:0000256" key="4">
    <source>
        <dbReference type="ARBA" id="ARBA00023242"/>
    </source>
</evidence>
<evidence type="ECO:0000256" key="5">
    <source>
        <dbReference type="ARBA" id="ARBA00037300"/>
    </source>
</evidence>
<dbReference type="EMBL" id="CH964205">
    <property type="protein sequence ID" value="EDW80327.1"/>
    <property type="molecule type" value="Genomic_DNA"/>
</dbReference>
<evidence type="ECO:0000256" key="3">
    <source>
        <dbReference type="ARBA" id="ARBA00022552"/>
    </source>
</evidence>
<dbReference type="Pfam" id="PF04900">
    <property type="entry name" value="Fcf1"/>
    <property type="match status" value="1"/>
</dbReference>
<evidence type="ECO:0000313" key="11">
    <source>
        <dbReference type="Proteomes" id="UP000007798"/>
    </source>
</evidence>
<dbReference type="PhylomeDB" id="B4N7I8"/>
<gene>
    <name evidence="10" type="primary">Dwil\GK20199</name>
    <name evidence="10" type="ORF">Dwil_GK20199</name>
</gene>
<dbReference type="CDD" id="cd09866">
    <property type="entry name" value="PIN_Fcf1-Utp23-H"/>
    <property type="match status" value="1"/>
</dbReference>
<keyword evidence="3" id="KW-0698">rRNA processing</keyword>
<evidence type="ECO:0000256" key="7">
    <source>
        <dbReference type="ARBA" id="ARBA00071400"/>
    </source>
</evidence>
<dbReference type="OrthoDB" id="25675at2759"/>
<dbReference type="FunFam" id="3.40.50.1010:FF:000006">
    <property type="entry name" value="rRNA-processing protein UTP23 homolog"/>
    <property type="match status" value="1"/>
</dbReference>
<keyword evidence="2" id="KW-0690">Ribosome biogenesis</keyword>
<dbReference type="SMR" id="B4N7I8"/>
<dbReference type="AlphaFoldDB" id="B4N7I8"/>
<dbReference type="Pfam" id="PF24779">
    <property type="entry name" value="UTP23_sensor"/>
    <property type="match status" value="1"/>
</dbReference>
<evidence type="ECO:0000256" key="8">
    <source>
        <dbReference type="SAM" id="MobiDB-lite"/>
    </source>
</evidence>
<comment type="function">
    <text evidence="5">Involved in rRNA-processing and ribosome biogenesis.</text>
</comment>
<evidence type="ECO:0000256" key="1">
    <source>
        <dbReference type="ARBA" id="ARBA00004604"/>
    </source>
</evidence>
<dbReference type="SUPFAM" id="SSF88723">
    <property type="entry name" value="PIN domain-like"/>
    <property type="match status" value="1"/>
</dbReference>
<dbReference type="HOGENOM" id="CLU_053567_3_0_1"/>
<dbReference type="PANTHER" id="PTHR12416">
    <property type="entry name" value="RRNA-PROCESSING PROTEIN UTP23 HOMOLOG"/>
    <property type="match status" value="1"/>
</dbReference>
<dbReference type="eggNOG" id="KOG3164">
    <property type="taxonomic scope" value="Eukaryota"/>
</dbReference>